<dbReference type="PANTHER" id="PTHR21716">
    <property type="entry name" value="TRANSMEMBRANE PROTEIN"/>
    <property type="match status" value="1"/>
</dbReference>
<dbReference type="InterPro" id="IPR002549">
    <property type="entry name" value="AI-2E-like"/>
</dbReference>
<keyword evidence="10" id="KW-1185">Reference proteome</keyword>
<keyword evidence="4" id="KW-1003">Cell membrane</keyword>
<accession>A0A6N4TEU4</accession>
<feature type="transmembrane region" description="Helical" evidence="8">
    <location>
        <begin position="73"/>
        <end position="92"/>
    </location>
</feature>
<evidence type="ECO:0000256" key="6">
    <source>
        <dbReference type="ARBA" id="ARBA00022989"/>
    </source>
</evidence>
<name>A0A6N4TEU4_9FIRM</name>
<dbReference type="Proteomes" id="UP000464754">
    <property type="component" value="Chromosome"/>
</dbReference>
<sequence>MLLCIFLIILLPLLYQQISELLYLLPKLFTNIRSFFEQYLSSVNVQYFIDKQDIKKLYDGIFSQIQGMVSTTVFFSIAYVSAFFISIDLSFWKKVIHKTIPVHKRYYTFYHTFSGVVFQYLTGTIVDMLFIAISSFIVLFLFHFPNAFLYSVLLAFLNLFPYIGATIGIVLIGIIALLEYSSFPWVLFIVIFILQQIEGNLVQPMIFHKTMHVRPLLTFVFLFIMEAIFGIFGALLSPIAAAMTQIAIRSWMHSKTNDSIGKWEDIWIDFDEAVASEKSR</sequence>
<evidence type="ECO:0000256" key="8">
    <source>
        <dbReference type="SAM" id="Phobius"/>
    </source>
</evidence>
<keyword evidence="3" id="KW-0813">Transport</keyword>
<proteinExistence type="inferred from homology"/>
<feature type="transmembrane region" description="Helical" evidence="8">
    <location>
        <begin position="185"/>
        <end position="207"/>
    </location>
</feature>
<gene>
    <name evidence="9" type="ORF">Aargi30884_03730</name>
</gene>
<keyword evidence="5 8" id="KW-0812">Transmembrane</keyword>
<feature type="transmembrane region" description="Helical" evidence="8">
    <location>
        <begin position="148"/>
        <end position="178"/>
    </location>
</feature>
<evidence type="ECO:0008006" key="11">
    <source>
        <dbReference type="Google" id="ProtNLM"/>
    </source>
</evidence>
<evidence type="ECO:0000256" key="7">
    <source>
        <dbReference type="ARBA" id="ARBA00023136"/>
    </source>
</evidence>
<dbReference type="EMBL" id="AP019695">
    <property type="protein sequence ID" value="BBK21470.1"/>
    <property type="molecule type" value="Genomic_DNA"/>
</dbReference>
<evidence type="ECO:0000256" key="5">
    <source>
        <dbReference type="ARBA" id="ARBA00022692"/>
    </source>
</evidence>
<evidence type="ECO:0000313" key="10">
    <source>
        <dbReference type="Proteomes" id="UP000464754"/>
    </source>
</evidence>
<evidence type="ECO:0000256" key="3">
    <source>
        <dbReference type="ARBA" id="ARBA00022448"/>
    </source>
</evidence>
<evidence type="ECO:0000256" key="4">
    <source>
        <dbReference type="ARBA" id="ARBA00022475"/>
    </source>
</evidence>
<keyword evidence="7 8" id="KW-0472">Membrane</keyword>
<keyword evidence="6 8" id="KW-1133">Transmembrane helix</keyword>
<dbReference type="Pfam" id="PF01594">
    <property type="entry name" value="AI-2E_transport"/>
    <property type="match status" value="1"/>
</dbReference>
<evidence type="ECO:0000256" key="1">
    <source>
        <dbReference type="ARBA" id="ARBA00004651"/>
    </source>
</evidence>
<feature type="transmembrane region" description="Helical" evidence="8">
    <location>
        <begin position="113"/>
        <end position="142"/>
    </location>
</feature>
<dbReference type="GO" id="GO:0055085">
    <property type="term" value="P:transmembrane transport"/>
    <property type="evidence" value="ECO:0007669"/>
    <property type="project" value="TreeGrafter"/>
</dbReference>
<protein>
    <recommendedName>
        <fullName evidence="11">AI-2E family transporter</fullName>
    </recommendedName>
</protein>
<comment type="similarity">
    <text evidence="2">Belongs to the autoinducer-2 exporter (AI-2E) (TC 2.A.86) family.</text>
</comment>
<dbReference type="GO" id="GO:0005886">
    <property type="term" value="C:plasma membrane"/>
    <property type="evidence" value="ECO:0007669"/>
    <property type="project" value="UniProtKB-SubCell"/>
</dbReference>
<comment type="subcellular location">
    <subcellularLocation>
        <location evidence="1">Cell membrane</location>
        <topology evidence="1">Multi-pass membrane protein</topology>
    </subcellularLocation>
</comment>
<organism evidence="9 10">
    <name type="scientific">Amedibacterium intestinale</name>
    <dbReference type="NCBI Taxonomy" id="2583452"/>
    <lineage>
        <taxon>Bacteria</taxon>
        <taxon>Bacillati</taxon>
        <taxon>Bacillota</taxon>
        <taxon>Erysipelotrichia</taxon>
        <taxon>Erysipelotrichales</taxon>
        <taxon>Erysipelotrichaceae</taxon>
        <taxon>Amedibacterium</taxon>
    </lineage>
</organism>
<feature type="transmembrane region" description="Helical" evidence="8">
    <location>
        <begin position="219"/>
        <end position="243"/>
    </location>
</feature>
<dbReference type="KEGG" id="aarg:Aargi30884_03730"/>
<dbReference type="AlphaFoldDB" id="A0A6N4TEU4"/>
<dbReference type="PANTHER" id="PTHR21716:SF53">
    <property type="entry name" value="PERMEASE PERM-RELATED"/>
    <property type="match status" value="1"/>
</dbReference>
<reference evidence="10" key="1">
    <citation type="submission" date="2019-05" db="EMBL/GenBank/DDBJ databases">
        <title>Complete genome sequencing of Absiella argi strain JCM 30884.</title>
        <authorList>
            <person name="Sakamoto M."/>
            <person name="Murakami T."/>
            <person name="Mori H."/>
        </authorList>
    </citation>
    <scope>NUCLEOTIDE SEQUENCE [LARGE SCALE GENOMIC DNA]</scope>
    <source>
        <strain evidence="10">JCM 30884</strain>
    </source>
</reference>
<evidence type="ECO:0000313" key="9">
    <source>
        <dbReference type="EMBL" id="BBK21470.1"/>
    </source>
</evidence>
<evidence type="ECO:0000256" key="2">
    <source>
        <dbReference type="ARBA" id="ARBA00009773"/>
    </source>
</evidence>